<keyword evidence="10" id="KW-0614">Plasmid</keyword>
<dbReference type="eggNOG" id="COG1172">
    <property type="taxonomic scope" value="Bacteria"/>
</dbReference>
<gene>
    <name evidence="10" type="ordered locus">RHA1_ro11174</name>
</gene>
<sequence>MKNQTVTNASLDVPGDSVGAKSPQSAQQQTRKNLTEILPHAAVPLLFVATFVLFSVLSPDLFFSWTNVRIVLAAQATVLLLAVAITIPLRSGDMDLSVAAVMVMCATVVGALYSNGVSALLSCVIAVGVGLVIGVLNAVLIVVAGLESIIVTLGMYTLVAGLTSFVSGGNLVTTIPKSLKDFATTPFLTLPAIVWIGWLVALVVWFVFEFTPMGRYLLFVGGNRAAATLAGLRVSRIRITALIAAAVISAIAGVLFAGSIGSVDPSSGHSYLLAPATAAFLGTTMIHMGRFNIIGTLIGLYLLAFGITGLQLLGVQGWVSDVFNGAALIVAITFARYFEVLNFAKVRPKKLRNSKGAHSSEPPLR</sequence>
<dbReference type="GO" id="GO:0022857">
    <property type="term" value="F:transmembrane transporter activity"/>
    <property type="evidence" value="ECO:0007669"/>
    <property type="project" value="InterPro"/>
</dbReference>
<feature type="transmembrane region" description="Helical" evidence="9">
    <location>
        <begin position="325"/>
        <end position="344"/>
    </location>
</feature>
<feature type="transmembrane region" description="Helical" evidence="9">
    <location>
        <begin position="268"/>
        <end position="286"/>
    </location>
</feature>
<feature type="transmembrane region" description="Helical" evidence="9">
    <location>
        <begin position="239"/>
        <end position="262"/>
    </location>
</feature>
<feature type="transmembrane region" description="Helical" evidence="9">
    <location>
        <begin position="187"/>
        <end position="208"/>
    </location>
</feature>
<dbReference type="Pfam" id="PF02653">
    <property type="entry name" value="BPD_transp_2"/>
    <property type="match status" value="1"/>
</dbReference>
<feature type="compositionally biased region" description="Polar residues" evidence="8">
    <location>
        <begin position="1"/>
        <end position="10"/>
    </location>
</feature>
<proteinExistence type="predicted"/>
<evidence type="ECO:0000256" key="9">
    <source>
        <dbReference type="SAM" id="Phobius"/>
    </source>
</evidence>
<evidence type="ECO:0000313" key="10">
    <source>
        <dbReference type="EMBL" id="ABH00821.1"/>
    </source>
</evidence>
<accession>Q0RV65</accession>
<dbReference type="HOGENOM" id="CLU_028880_4_3_11"/>
<feature type="transmembrane region" description="Helical" evidence="9">
    <location>
        <begin position="70"/>
        <end position="89"/>
    </location>
</feature>
<evidence type="ECO:0000256" key="6">
    <source>
        <dbReference type="ARBA" id="ARBA00022989"/>
    </source>
</evidence>
<name>Q0RV65_RHOJR</name>
<dbReference type="InterPro" id="IPR001851">
    <property type="entry name" value="ABC_transp_permease"/>
</dbReference>
<reference evidence="11" key="1">
    <citation type="journal article" date="2006" name="Proc. Natl. Acad. Sci. U.S.A.">
        <title>The complete genome of Rhodococcus sp. RHA1 provides insights into a catabolic powerhouse.</title>
        <authorList>
            <person name="McLeod M.P."/>
            <person name="Warren R.L."/>
            <person name="Hsiao W.W.L."/>
            <person name="Araki N."/>
            <person name="Myhre M."/>
            <person name="Fernandes C."/>
            <person name="Miyazawa D."/>
            <person name="Wong W."/>
            <person name="Lillquist A.L."/>
            <person name="Wang D."/>
            <person name="Dosanjh M."/>
            <person name="Hara H."/>
            <person name="Petrescu A."/>
            <person name="Morin R.D."/>
            <person name="Yang G."/>
            <person name="Stott J.M."/>
            <person name="Schein J.E."/>
            <person name="Shin H."/>
            <person name="Smailus D."/>
            <person name="Siddiqui A.S."/>
            <person name="Marra M.A."/>
            <person name="Jones S.J.M."/>
            <person name="Holt R."/>
            <person name="Brinkman F.S.L."/>
            <person name="Miyauchi K."/>
            <person name="Fukuda M."/>
            <person name="Davies J.E."/>
            <person name="Mohn W.W."/>
            <person name="Eltis L.D."/>
        </authorList>
    </citation>
    <scope>NUCLEOTIDE SEQUENCE [LARGE SCALE GENOMIC DNA]</scope>
    <source>
        <strain evidence="11">RHA1</strain>
    </source>
</reference>
<protein>
    <submittedName>
        <fullName evidence="10">ABC sugar transporter, permease component</fullName>
    </submittedName>
</protein>
<feature type="transmembrane region" description="Helical" evidence="9">
    <location>
        <begin position="153"/>
        <end position="175"/>
    </location>
</feature>
<feature type="transmembrane region" description="Helical" evidence="9">
    <location>
        <begin position="298"/>
        <end position="319"/>
    </location>
</feature>
<geneLocation type="plasmid" evidence="10 11">
    <name>pRHL3</name>
</geneLocation>
<dbReference type="CDD" id="cd06579">
    <property type="entry name" value="TM_PBP1_transp_AraH_like"/>
    <property type="match status" value="1"/>
</dbReference>
<dbReference type="PANTHER" id="PTHR32196">
    <property type="entry name" value="ABC TRANSPORTER PERMEASE PROTEIN YPHD-RELATED-RELATED"/>
    <property type="match status" value="1"/>
</dbReference>
<keyword evidence="3" id="KW-1003">Cell membrane</keyword>
<feature type="transmembrane region" description="Helical" evidence="9">
    <location>
        <begin position="96"/>
        <end position="113"/>
    </location>
</feature>
<evidence type="ECO:0000256" key="1">
    <source>
        <dbReference type="ARBA" id="ARBA00004651"/>
    </source>
</evidence>
<feature type="transmembrane region" description="Helical" evidence="9">
    <location>
        <begin position="119"/>
        <end position="146"/>
    </location>
</feature>
<dbReference type="EMBL" id="CP000434">
    <property type="protein sequence ID" value="ABH00821.1"/>
    <property type="molecule type" value="Genomic_DNA"/>
</dbReference>
<evidence type="ECO:0000313" key="11">
    <source>
        <dbReference type="Proteomes" id="UP000008710"/>
    </source>
</evidence>
<keyword evidence="10" id="KW-0762">Sugar transport</keyword>
<comment type="subcellular location">
    <subcellularLocation>
        <location evidence="1">Cell membrane</location>
        <topology evidence="1">Multi-pass membrane protein</topology>
    </subcellularLocation>
</comment>
<keyword evidence="6 9" id="KW-1133">Transmembrane helix</keyword>
<organism evidence="10 11">
    <name type="scientific">Rhodococcus jostii (strain RHA1)</name>
    <dbReference type="NCBI Taxonomy" id="101510"/>
    <lineage>
        <taxon>Bacteria</taxon>
        <taxon>Bacillati</taxon>
        <taxon>Actinomycetota</taxon>
        <taxon>Actinomycetes</taxon>
        <taxon>Mycobacteriales</taxon>
        <taxon>Nocardiaceae</taxon>
        <taxon>Rhodococcus</taxon>
    </lineage>
</organism>
<dbReference type="KEGG" id="rha:RHA1_ro11174"/>
<dbReference type="AlphaFoldDB" id="Q0RV65"/>
<feature type="region of interest" description="Disordered" evidence="8">
    <location>
        <begin position="1"/>
        <end position="25"/>
    </location>
</feature>
<dbReference type="PATRIC" id="fig|101510.16.peg.8993"/>
<feature type="transmembrane region" description="Helical" evidence="9">
    <location>
        <begin position="37"/>
        <end position="58"/>
    </location>
</feature>
<dbReference type="GO" id="GO:0005886">
    <property type="term" value="C:plasma membrane"/>
    <property type="evidence" value="ECO:0007669"/>
    <property type="project" value="UniProtKB-SubCell"/>
</dbReference>
<evidence type="ECO:0000256" key="8">
    <source>
        <dbReference type="SAM" id="MobiDB-lite"/>
    </source>
</evidence>
<evidence type="ECO:0000256" key="7">
    <source>
        <dbReference type="ARBA" id="ARBA00023136"/>
    </source>
</evidence>
<keyword evidence="7 9" id="KW-0472">Membrane</keyword>
<keyword evidence="2" id="KW-0813">Transport</keyword>
<evidence type="ECO:0000256" key="3">
    <source>
        <dbReference type="ARBA" id="ARBA00022475"/>
    </source>
</evidence>
<evidence type="ECO:0000256" key="4">
    <source>
        <dbReference type="ARBA" id="ARBA00022519"/>
    </source>
</evidence>
<keyword evidence="5 9" id="KW-0812">Transmembrane</keyword>
<dbReference type="PANTHER" id="PTHR32196:SF21">
    <property type="entry name" value="ABC TRANSPORTER PERMEASE PROTEIN YPHD-RELATED"/>
    <property type="match status" value="1"/>
</dbReference>
<dbReference type="Proteomes" id="UP000008710">
    <property type="component" value="Plasmid pRHL3"/>
</dbReference>
<keyword evidence="4" id="KW-0997">Cell inner membrane</keyword>
<evidence type="ECO:0000256" key="2">
    <source>
        <dbReference type="ARBA" id="ARBA00022448"/>
    </source>
</evidence>
<evidence type="ECO:0000256" key="5">
    <source>
        <dbReference type="ARBA" id="ARBA00022692"/>
    </source>
</evidence>